<evidence type="ECO:0000256" key="4">
    <source>
        <dbReference type="SAM" id="SignalP"/>
    </source>
</evidence>
<dbReference type="GO" id="GO:0005829">
    <property type="term" value="C:cytosol"/>
    <property type="evidence" value="ECO:0007669"/>
    <property type="project" value="TreeGrafter"/>
</dbReference>
<dbReference type="Pfam" id="PF03938">
    <property type="entry name" value="OmpH"/>
    <property type="match status" value="1"/>
</dbReference>
<dbReference type="GO" id="GO:0050821">
    <property type="term" value="P:protein stabilization"/>
    <property type="evidence" value="ECO:0007669"/>
    <property type="project" value="TreeGrafter"/>
</dbReference>
<name>A8ZYC1_DESOH</name>
<gene>
    <name evidence="5" type="ordered locus">Dole_2843</name>
</gene>
<dbReference type="GO" id="GO:0051082">
    <property type="term" value="F:unfolded protein binding"/>
    <property type="evidence" value="ECO:0007669"/>
    <property type="project" value="InterPro"/>
</dbReference>
<protein>
    <submittedName>
        <fullName evidence="5">Outer membrane chaperone Skp (OmpH)</fullName>
    </submittedName>
</protein>
<comment type="similarity">
    <text evidence="1">Belongs to the Skp family.</text>
</comment>
<evidence type="ECO:0000256" key="2">
    <source>
        <dbReference type="ARBA" id="ARBA00022729"/>
    </source>
</evidence>
<proteinExistence type="inferred from homology"/>
<dbReference type="Gene3D" id="3.30.910.20">
    <property type="entry name" value="Skp domain"/>
    <property type="match status" value="1"/>
</dbReference>
<evidence type="ECO:0000313" key="6">
    <source>
        <dbReference type="Proteomes" id="UP000008561"/>
    </source>
</evidence>
<dbReference type="SUPFAM" id="SSF111384">
    <property type="entry name" value="OmpH-like"/>
    <property type="match status" value="1"/>
</dbReference>
<reference evidence="5 6" key="1">
    <citation type="submission" date="2007-10" db="EMBL/GenBank/DDBJ databases">
        <title>Complete sequence of Desulfococcus oleovorans Hxd3.</title>
        <authorList>
            <consortium name="US DOE Joint Genome Institute"/>
            <person name="Copeland A."/>
            <person name="Lucas S."/>
            <person name="Lapidus A."/>
            <person name="Barry K."/>
            <person name="Glavina del Rio T."/>
            <person name="Dalin E."/>
            <person name="Tice H."/>
            <person name="Pitluck S."/>
            <person name="Kiss H."/>
            <person name="Brettin T."/>
            <person name="Bruce D."/>
            <person name="Detter J.C."/>
            <person name="Han C."/>
            <person name="Schmutz J."/>
            <person name="Larimer F."/>
            <person name="Land M."/>
            <person name="Hauser L."/>
            <person name="Kyrpides N."/>
            <person name="Kim E."/>
            <person name="Wawrik B."/>
            <person name="Richardson P."/>
        </authorList>
    </citation>
    <scope>NUCLEOTIDE SEQUENCE [LARGE SCALE GENOMIC DNA]</scope>
    <source>
        <strain evidence="6">DSM 6200 / JCM 39069 / Hxd3</strain>
    </source>
</reference>
<dbReference type="InterPro" id="IPR024930">
    <property type="entry name" value="Skp_dom_sf"/>
</dbReference>
<evidence type="ECO:0000256" key="1">
    <source>
        <dbReference type="ARBA" id="ARBA00009091"/>
    </source>
</evidence>
<sequence length="178" mass="20278">MKKFVICMSVMALVCMGCSLPCFGADVAKIGVVDIQKFFKESDIGKAANAQVEKEHAKLKADLEAAAQEVQTLEAELERDAMVMSEEKREEKDRAFRIKKYDFQVLQQKYSENLRKVNQEMLRKLDTKLTRLTQEFGTKEGLLLMVEKGYTMYYPSAIDVTDKLIVFANSKKLTLDGE</sequence>
<dbReference type="eggNOG" id="COG2825">
    <property type="taxonomic scope" value="Bacteria"/>
</dbReference>
<dbReference type="RefSeq" id="WP_012176257.1">
    <property type="nucleotide sequence ID" value="NC_009943.1"/>
</dbReference>
<feature type="coiled-coil region" evidence="3">
    <location>
        <begin position="49"/>
        <end position="94"/>
    </location>
</feature>
<keyword evidence="3" id="KW-0175">Coiled coil</keyword>
<dbReference type="SMART" id="SM00935">
    <property type="entry name" value="OmpH"/>
    <property type="match status" value="1"/>
</dbReference>
<feature type="chain" id="PRO_5002734953" evidence="4">
    <location>
        <begin position="25"/>
        <end position="178"/>
    </location>
</feature>
<evidence type="ECO:0000313" key="5">
    <source>
        <dbReference type="EMBL" id="ABW68646.1"/>
    </source>
</evidence>
<dbReference type="InterPro" id="IPR005632">
    <property type="entry name" value="Chaperone_Skp"/>
</dbReference>
<dbReference type="PANTHER" id="PTHR35089:SF1">
    <property type="entry name" value="CHAPERONE PROTEIN SKP"/>
    <property type="match status" value="1"/>
</dbReference>
<dbReference type="AlphaFoldDB" id="A8ZYC1"/>
<dbReference type="HOGENOM" id="CLU_101388_3_2_7"/>
<feature type="signal peptide" evidence="4">
    <location>
        <begin position="1"/>
        <end position="24"/>
    </location>
</feature>
<keyword evidence="2 4" id="KW-0732">Signal</keyword>
<dbReference type="STRING" id="96561.Dole_2843"/>
<keyword evidence="6" id="KW-1185">Reference proteome</keyword>
<accession>A8ZYC1</accession>
<dbReference type="PANTHER" id="PTHR35089">
    <property type="entry name" value="CHAPERONE PROTEIN SKP"/>
    <property type="match status" value="1"/>
</dbReference>
<dbReference type="KEGG" id="dol:Dole_2843"/>
<evidence type="ECO:0000256" key="3">
    <source>
        <dbReference type="SAM" id="Coils"/>
    </source>
</evidence>
<dbReference type="Proteomes" id="UP000008561">
    <property type="component" value="Chromosome"/>
</dbReference>
<dbReference type="EMBL" id="CP000859">
    <property type="protein sequence ID" value="ABW68646.1"/>
    <property type="molecule type" value="Genomic_DNA"/>
</dbReference>
<organism evidence="5 6">
    <name type="scientific">Desulfosudis oleivorans (strain DSM 6200 / JCM 39069 / Hxd3)</name>
    <name type="common">Desulfococcus oleovorans</name>
    <dbReference type="NCBI Taxonomy" id="96561"/>
    <lineage>
        <taxon>Bacteria</taxon>
        <taxon>Pseudomonadati</taxon>
        <taxon>Thermodesulfobacteriota</taxon>
        <taxon>Desulfobacteria</taxon>
        <taxon>Desulfobacterales</taxon>
        <taxon>Desulfosudaceae</taxon>
        <taxon>Desulfosudis</taxon>
    </lineage>
</organism>
<dbReference type="OrthoDB" id="5417975at2"/>